<dbReference type="InterPro" id="IPR046335">
    <property type="entry name" value="LacI/GalR-like_sensor"/>
</dbReference>
<feature type="domain" description="HTH lacI-type" evidence="5">
    <location>
        <begin position="65"/>
        <end position="119"/>
    </location>
</feature>
<organism evidence="6 7">
    <name type="scientific">Teredinibacter turnerae (strain ATCC 39867 / T7901)</name>
    <dbReference type="NCBI Taxonomy" id="377629"/>
    <lineage>
        <taxon>Bacteria</taxon>
        <taxon>Pseudomonadati</taxon>
        <taxon>Pseudomonadota</taxon>
        <taxon>Gammaproteobacteria</taxon>
        <taxon>Cellvibrionales</taxon>
        <taxon>Cellvibrionaceae</taxon>
        <taxon>Teredinibacter</taxon>
    </lineage>
</organism>
<dbReference type="Pfam" id="PF13377">
    <property type="entry name" value="Peripla_BP_3"/>
    <property type="match status" value="1"/>
</dbReference>
<evidence type="ECO:0000256" key="2">
    <source>
        <dbReference type="ARBA" id="ARBA00023125"/>
    </source>
</evidence>
<dbReference type="InterPro" id="IPR010982">
    <property type="entry name" value="Lambda_DNA-bd_dom_sf"/>
</dbReference>
<evidence type="ECO:0000313" key="6">
    <source>
        <dbReference type="EMBL" id="ACR13270.1"/>
    </source>
</evidence>
<dbReference type="GO" id="GO:0003700">
    <property type="term" value="F:DNA-binding transcription factor activity"/>
    <property type="evidence" value="ECO:0007669"/>
    <property type="project" value="TreeGrafter"/>
</dbReference>
<dbReference type="KEGG" id="ttu:TERTU_0849"/>
<dbReference type="Gene3D" id="3.40.50.2300">
    <property type="match status" value="2"/>
</dbReference>
<sequence length="397" mass="43509">MAQQVNNCRCSNRLRYIVWLSGSANIILVLRFFALRLPRGLKEFNNKKTRKPALIPHNIPMSKRITLADVAELAGVSAITVSRVINNPVKVSAGVRERVDHAIDRLGYIPNRSASALASARSGIIGVIIPSLSNSVFTEVLRGIYDQTGPAGFQVLLADSHYSPLEEEKLVRTLLGQAPEGLIITGGDQTEATRKLLRNAAIPVAQIMESVEDPIHMNVGFSHRAAAFDMVKQLTQRGFQRLGFMGARMDTRAQQRLQGYRQAMNQSGLSDDGLIVTTPRPSSLAMGAELFRSLMAQSQGCCEAIFCVNDDLALGALFECQRMHLAVPEKMAICGFNDMEAAARVNPPLSSVYVPRYDMGVQATQMVLAAIAGEVPAETKVNCGYQLRMRESTQRQH</sequence>
<gene>
    <name evidence="6" type="ordered locus">TERTU_0849</name>
</gene>
<evidence type="ECO:0000259" key="5">
    <source>
        <dbReference type="PROSITE" id="PS50932"/>
    </source>
</evidence>
<keyword evidence="2" id="KW-0238">DNA-binding</keyword>
<dbReference type="STRING" id="377629.TERTU_0849"/>
<dbReference type="Pfam" id="PF00356">
    <property type="entry name" value="LacI"/>
    <property type="match status" value="1"/>
</dbReference>
<keyword evidence="7" id="KW-1185">Reference proteome</keyword>
<dbReference type="SUPFAM" id="SSF47413">
    <property type="entry name" value="lambda repressor-like DNA-binding domains"/>
    <property type="match status" value="1"/>
</dbReference>
<keyword evidence="1" id="KW-0805">Transcription regulation</keyword>
<proteinExistence type="predicted"/>
<accession>C5BPN0</accession>
<dbReference type="Proteomes" id="UP000009080">
    <property type="component" value="Chromosome"/>
</dbReference>
<dbReference type="EMBL" id="CP001614">
    <property type="protein sequence ID" value="ACR13270.1"/>
    <property type="molecule type" value="Genomic_DNA"/>
</dbReference>
<dbReference type="GO" id="GO:0000976">
    <property type="term" value="F:transcription cis-regulatory region binding"/>
    <property type="evidence" value="ECO:0007669"/>
    <property type="project" value="TreeGrafter"/>
</dbReference>
<reference evidence="6 7" key="1">
    <citation type="journal article" date="2009" name="PLoS ONE">
        <title>The complete genome of Teredinibacter turnerae T7901: an intracellular endosymbiont of marine wood-boring bivalves (shipworms).</title>
        <authorList>
            <person name="Yang J.C."/>
            <person name="Madupu R."/>
            <person name="Durkin A.S."/>
            <person name="Ekborg N.A."/>
            <person name="Pedamallu C.S."/>
            <person name="Hostetler J.B."/>
            <person name="Radune D."/>
            <person name="Toms B.S."/>
            <person name="Henrissat B."/>
            <person name="Coutinho P.M."/>
            <person name="Schwarz S."/>
            <person name="Field L."/>
            <person name="Trindade-Silva A.E."/>
            <person name="Soares C.A.G."/>
            <person name="Elshahawi S."/>
            <person name="Hanora A."/>
            <person name="Schmidt E.W."/>
            <person name="Haygood M.G."/>
            <person name="Posfai J."/>
            <person name="Benner J."/>
            <person name="Madinger C."/>
            <person name="Nove J."/>
            <person name="Anton B."/>
            <person name="Chaudhary K."/>
            <person name="Foster J."/>
            <person name="Holman A."/>
            <person name="Kumar S."/>
            <person name="Lessard P.A."/>
            <person name="Luyten Y.A."/>
            <person name="Slatko B."/>
            <person name="Wood N."/>
            <person name="Wu B."/>
            <person name="Teplitski M."/>
            <person name="Mougous J.D."/>
            <person name="Ward N."/>
            <person name="Eisen J.A."/>
            <person name="Badger J.H."/>
            <person name="Distel D.L."/>
        </authorList>
    </citation>
    <scope>NUCLEOTIDE SEQUENCE [LARGE SCALE GENOMIC DNA]</scope>
    <source>
        <strain evidence="7">ATCC 39867 / T7901</strain>
    </source>
</reference>
<keyword evidence="3" id="KW-0804">Transcription</keyword>
<dbReference type="PROSITE" id="PS00356">
    <property type="entry name" value="HTH_LACI_1"/>
    <property type="match status" value="1"/>
</dbReference>
<keyword evidence="4" id="KW-0812">Transmembrane</keyword>
<dbReference type="SUPFAM" id="SSF53822">
    <property type="entry name" value="Periplasmic binding protein-like I"/>
    <property type="match status" value="1"/>
</dbReference>
<dbReference type="Gene3D" id="1.10.260.40">
    <property type="entry name" value="lambda repressor-like DNA-binding domains"/>
    <property type="match status" value="1"/>
</dbReference>
<keyword evidence="4" id="KW-1133">Transmembrane helix</keyword>
<feature type="transmembrane region" description="Helical" evidence="4">
    <location>
        <begin position="16"/>
        <end position="34"/>
    </location>
</feature>
<evidence type="ECO:0000313" key="7">
    <source>
        <dbReference type="Proteomes" id="UP000009080"/>
    </source>
</evidence>
<dbReference type="HOGENOM" id="CLU_037628_6_3_6"/>
<dbReference type="AlphaFoldDB" id="C5BPN0"/>
<dbReference type="PRINTS" id="PR00036">
    <property type="entry name" value="HTHLACI"/>
</dbReference>
<evidence type="ECO:0000256" key="3">
    <source>
        <dbReference type="ARBA" id="ARBA00023163"/>
    </source>
</evidence>
<dbReference type="InterPro" id="IPR000843">
    <property type="entry name" value="HTH_LacI"/>
</dbReference>
<evidence type="ECO:0000256" key="1">
    <source>
        <dbReference type="ARBA" id="ARBA00023015"/>
    </source>
</evidence>
<dbReference type="eggNOG" id="COG1609">
    <property type="taxonomic scope" value="Bacteria"/>
</dbReference>
<evidence type="ECO:0000256" key="4">
    <source>
        <dbReference type="SAM" id="Phobius"/>
    </source>
</evidence>
<dbReference type="CDD" id="cd01575">
    <property type="entry name" value="PBP1_GntR"/>
    <property type="match status" value="1"/>
</dbReference>
<protein>
    <submittedName>
        <fullName evidence="6">HTH-type transcriptional regulator GntR</fullName>
    </submittedName>
</protein>
<dbReference type="PROSITE" id="PS50932">
    <property type="entry name" value="HTH_LACI_2"/>
    <property type="match status" value="1"/>
</dbReference>
<dbReference type="SMART" id="SM00354">
    <property type="entry name" value="HTH_LACI"/>
    <property type="match status" value="1"/>
</dbReference>
<dbReference type="PANTHER" id="PTHR30146">
    <property type="entry name" value="LACI-RELATED TRANSCRIPTIONAL REPRESSOR"/>
    <property type="match status" value="1"/>
</dbReference>
<dbReference type="PANTHER" id="PTHR30146:SF2">
    <property type="entry name" value="HTH-TYPE TRANSCRIPTIONAL REGULATOR GNTR"/>
    <property type="match status" value="1"/>
</dbReference>
<name>C5BPN0_TERTT</name>
<dbReference type="InterPro" id="IPR028082">
    <property type="entry name" value="Peripla_BP_I"/>
</dbReference>
<keyword evidence="4" id="KW-0472">Membrane</keyword>
<dbReference type="CDD" id="cd01392">
    <property type="entry name" value="HTH_LacI"/>
    <property type="match status" value="1"/>
</dbReference>